<dbReference type="PANTHER" id="PTHR38764:SF1">
    <property type="entry name" value="ACYL CARRIER PROTEIN PHOSPHODIESTERASE"/>
    <property type="match status" value="1"/>
</dbReference>
<protein>
    <submittedName>
        <fullName evidence="4">Acyl carrier protein phosphodiesterase</fullName>
    </submittedName>
</protein>
<dbReference type="GO" id="GO:0008770">
    <property type="term" value="F:[acyl-carrier-protein] phosphodiesterase activity"/>
    <property type="evidence" value="ECO:0007669"/>
    <property type="project" value="InterPro"/>
</dbReference>
<proteinExistence type="predicted"/>
<dbReference type="RefSeq" id="WP_183307017.1">
    <property type="nucleotide sequence ID" value="NZ_JACIEP010000006.1"/>
</dbReference>
<evidence type="ECO:0000313" key="5">
    <source>
        <dbReference type="Proteomes" id="UP000555103"/>
    </source>
</evidence>
<dbReference type="InterPro" id="IPR007431">
    <property type="entry name" value="ACP_PD"/>
</dbReference>
<accession>A0A840CWA0</accession>
<dbReference type="EMBL" id="JACIEP010000006">
    <property type="protein sequence ID" value="MBB4036103.1"/>
    <property type="molecule type" value="Genomic_DNA"/>
</dbReference>
<dbReference type="AlphaFoldDB" id="A0A840CWA0"/>
<evidence type="ECO:0000256" key="1">
    <source>
        <dbReference type="ARBA" id="ARBA00022516"/>
    </source>
</evidence>
<dbReference type="Pfam" id="PF04336">
    <property type="entry name" value="ACP_PD"/>
    <property type="match status" value="1"/>
</dbReference>
<gene>
    <name evidence="4" type="ORF">GGR21_002004</name>
</gene>
<name>A0A840CWA0_9BACT</name>
<keyword evidence="5" id="KW-1185">Reference proteome</keyword>
<reference evidence="4 5" key="1">
    <citation type="submission" date="2020-08" db="EMBL/GenBank/DDBJ databases">
        <title>Genomic Encyclopedia of Type Strains, Phase IV (KMG-IV): sequencing the most valuable type-strain genomes for metagenomic binning, comparative biology and taxonomic classification.</title>
        <authorList>
            <person name="Goeker M."/>
        </authorList>
    </citation>
    <scope>NUCLEOTIDE SEQUENCE [LARGE SCALE GENOMIC DNA]</scope>
    <source>
        <strain evidence="4 5">DSM 104969</strain>
    </source>
</reference>
<dbReference type="GO" id="GO:0006633">
    <property type="term" value="P:fatty acid biosynthetic process"/>
    <property type="evidence" value="ECO:0007669"/>
    <property type="project" value="InterPro"/>
</dbReference>
<evidence type="ECO:0000256" key="2">
    <source>
        <dbReference type="ARBA" id="ARBA00022801"/>
    </source>
</evidence>
<keyword evidence="3" id="KW-0443">Lipid metabolism</keyword>
<keyword evidence="2" id="KW-0378">Hydrolase</keyword>
<organism evidence="4 5">
    <name type="scientific">Dysgonomonas hofstadii</name>
    <dbReference type="NCBI Taxonomy" id="637886"/>
    <lineage>
        <taxon>Bacteria</taxon>
        <taxon>Pseudomonadati</taxon>
        <taxon>Bacteroidota</taxon>
        <taxon>Bacteroidia</taxon>
        <taxon>Bacteroidales</taxon>
        <taxon>Dysgonomonadaceae</taxon>
        <taxon>Dysgonomonas</taxon>
    </lineage>
</organism>
<evidence type="ECO:0000256" key="3">
    <source>
        <dbReference type="ARBA" id="ARBA00023098"/>
    </source>
</evidence>
<dbReference type="PANTHER" id="PTHR38764">
    <property type="entry name" value="ACYL CARRIER PROTEIN PHOSPHODIESTERASE"/>
    <property type="match status" value="1"/>
</dbReference>
<comment type="caution">
    <text evidence="4">The sequence shown here is derived from an EMBL/GenBank/DDBJ whole genome shotgun (WGS) entry which is preliminary data.</text>
</comment>
<keyword evidence="1" id="KW-0444">Lipid biosynthesis</keyword>
<evidence type="ECO:0000313" key="4">
    <source>
        <dbReference type="EMBL" id="MBB4036103.1"/>
    </source>
</evidence>
<sequence>MNFLAHAYLSFGNPDILVGNMIADLVKGKQIESYPENIQKGIHIHRQIDDFTDKHPITHQTSEVFRTSAGKYAGAFLDVAYDHFLALDEQNTPEGGWHSFSEQSYQQIEQYADILPSKFCTLFMYMRNEDWFYNYRYKWMIERSFDRLKSRASYLDDDAPVFQGFENHYENIKKGYIRFFPELKNFVQGISL</sequence>
<dbReference type="Proteomes" id="UP000555103">
    <property type="component" value="Unassembled WGS sequence"/>
</dbReference>